<evidence type="ECO:0000259" key="8">
    <source>
        <dbReference type="PROSITE" id="PS50847"/>
    </source>
</evidence>
<name>A0A511JED5_9CELL</name>
<evidence type="ECO:0000256" key="2">
    <source>
        <dbReference type="ARBA" id="ARBA00022525"/>
    </source>
</evidence>
<proteinExistence type="predicted"/>
<keyword evidence="6" id="KW-0472">Membrane</keyword>
<keyword evidence="6" id="KW-0812">Transmembrane</keyword>
<evidence type="ECO:0000256" key="4">
    <source>
        <dbReference type="ARBA" id="ARBA00023088"/>
    </source>
</evidence>
<evidence type="ECO:0000313" key="9">
    <source>
        <dbReference type="EMBL" id="GEL96286.1"/>
    </source>
</evidence>
<evidence type="ECO:0000256" key="5">
    <source>
        <dbReference type="SAM" id="MobiDB-lite"/>
    </source>
</evidence>
<dbReference type="EMBL" id="BJWG01000016">
    <property type="protein sequence ID" value="GEL96286.1"/>
    <property type="molecule type" value="Genomic_DNA"/>
</dbReference>
<keyword evidence="1" id="KW-0134">Cell wall</keyword>
<dbReference type="PROSITE" id="PS50847">
    <property type="entry name" value="GRAM_POS_ANCHORING"/>
    <property type="match status" value="1"/>
</dbReference>
<dbReference type="Proteomes" id="UP000321720">
    <property type="component" value="Unassembled WGS sequence"/>
</dbReference>
<evidence type="ECO:0000256" key="1">
    <source>
        <dbReference type="ARBA" id="ARBA00022512"/>
    </source>
</evidence>
<feature type="compositionally biased region" description="Pro residues" evidence="5">
    <location>
        <begin position="179"/>
        <end position="211"/>
    </location>
</feature>
<feature type="domain" description="Gram-positive cocci surface proteins LPxTG" evidence="8">
    <location>
        <begin position="227"/>
        <end position="263"/>
    </location>
</feature>
<feature type="signal peptide" evidence="7">
    <location>
        <begin position="1"/>
        <end position="22"/>
    </location>
</feature>
<protein>
    <recommendedName>
        <fullName evidence="8">Gram-positive cocci surface proteins LPxTG domain-containing protein</fullName>
    </recommendedName>
</protein>
<sequence length="263" mass="27068">MLASAAVAGALVVLPAAGPALADDELHTHWDGRTVVLAWDGTEYTTLTTSFVGVPVTVPGDRVHRTLVARNDGPTTAVLTGWVVDVDLEQPAGSSTTFFDDVHVTWDTASGEADASLRTLSGVDRTRIAQVELDPGESTALVVGYAFDIEATSGNRSQDGELQASFDVQLRLSEGELTPPTPTPTPTDPTPTPTDPTPTPSPTDPGPPVPSPTDGGTDGDDGDGGDLAHTGAEVLQAGGLAAGTLAGGILLLLAARRRRRAHR</sequence>
<accession>A0A511JED5</accession>
<dbReference type="InterPro" id="IPR019931">
    <property type="entry name" value="LPXTG_anchor"/>
</dbReference>
<organism evidence="9 10">
    <name type="scientific">Cellulomonas composti</name>
    <dbReference type="NCBI Taxonomy" id="266130"/>
    <lineage>
        <taxon>Bacteria</taxon>
        <taxon>Bacillati</taxon>
        <taxon>Actinomycetota</taxon>
        <taxon>Actinomycetes</taxon>
        <taxon>Micrococcales</taxon>
        <taxon>Cellulomonadaceae</taxon>
        <taxon>Cellulomonas</taxon>
    </lineage>
</organism>
<dbReference type="AlphaFoldDB" id="A0A511JED5"/>
<keyword evidence="10" id="KW-1185">Reference proteome</keyword>
<evidence type="ECO:0000256" key="7">
    <source>
        <dbReference type="SAM" id="SignalP"/>
    </source>
</evidence>
<feature type="chain" id="PRO_5021841981" description="Gram-positive cocci surface proteins LPxTG domain-containing protein" evidence="7">
    <location>
        <begin position="23"/>
        <end position="263"/>
    </location>
</feature>
<evidence type="ECO:0000256" key="6">
    <source>
        <dbReference type="SAM" id="Phobius"/>
    </source>
</evidence>
<reference evidence="9 10" key="1">
    <citation type="submission" date="2019-07" db="EMBL/GenBank/DDBJ databases">
        <title>Whole genome shotgun sequence of Cellulomonas composti NBRC 100758.</title>
        <authorList>
            <person name="Hosoyama A."/>
            <person name="Uohara A."/>
            <person name="Ohji S."/>
            <person name="Ichikawa N."/>
        </authorList>
    </citation>
    <scope>NUCLEOTIDE SEQUENCE [LARGE SCALE GENOMIC DNA]</scope>
    <source>
        <strain evidence="9 10">NBRC 100758</strain>
    </source>
</reference>
<gene>
    <name evidence="9" type="ORF">CCO02nite_29440</name>
</gene>
<feature type="region of interest" description="Disordered" evidence="5">
    <location>
        <begin position="174"/>
        <end position="230"/>
    </location>
</feature>
<feature type="transmembrane region" description="Helical" evidence="6">
    <location>
        <begin position="234"/>
        <end position="255"/>
    </location>
</feature>
<keyword evidence="3 7" id="KW-0732">Signal</keyword>
<keyword evidence="2" id="KW-0964">Secreted</keyword>
<comment type="caution">
    <text evidence="9">The sequence shown here is derived from an EMBL/GenBank/DDBJ whole genome shotgun (WGS) entry which is preliminary data.</text>
</comment>
<evidence type="ECO:0000313" key="10">
    <source>
        <dbReference type="Proteomes" id="UP000321720"/>
    </source>
</evidence>
<evidence type="ECO:0000256" key="3">
    <source>
        <dbReference type="ARBA" id="ARBA00022729"/>
    </source>
</evidence>
<keyword evidence="6" id="KW-1133">Transmembrane helix</keyword>
<keyword evidence="4" id="KW-0572">Peptidoglycan-anchor</keyword>